<dbReference type="InterPro" id="IPR050295">
    <property type="entry name" value="Plant_2OG-oxidoreductases"/>
</dbReference>
<dbReference type="GO" id="GO:0009805">
    <property type="term" value="P:coumarin biosynthetic process"/>
    <property type="evidence" value="ECO:0007669"/>
    <property type="project" value="UniProtKB-ARBA"/>
</dbReference>
<reference evidence="8 9" key="1">
    <citation type="submission" date="2024-05" db="EMBL/GenBank/DDBJ databases">
        <title>De novo assembly of an allotetraploid wild potato.</title>
        <authorList>
            <person name="Hosaka A.J."/>
        </authorList>
    </citation>
    <scope>NUCLEOTIDE SEQUENCE [LARGE SCALE GENOMIC DNA]</scope>
    <source>
        <tissue evidence="8">Young leaves</tissue>
    </source>
</reference>
<evidence type="ECO:0000256" key="2">
    <source>
        <dbReference type="ARBA" id="ARBA00022723"/>
    </source>
</evidence>
<feature type="non-terminal residue" evidence="8">
    <location>
        <position position="386"/>
    </location>
</feature>
<evidence type="ECO:0000256" key="1">
    <source>
        <dbReference type="ARBA" id="ARBA00008056"/>
    </source>
</evidence>
<evidence type="ECO:0000256" key="4">
    <source>
        <dbReference type="ARBA" id="ARBA00023002"/>
    </source>
</evidence>
<dbReference type="FunFam" id="2.60.120.330:FF:000079">
    <property type="entry name" value="Protein SRG1"/>
    <property type="match status" value="1"/>
</dbReference>
<dbReference type="InterPro" id="IPR005123">
    <property type="entry name" value="Oxoglu/Fe-dep_dioxygenase_dom"/>
</dbReference>
<dbReference type="PROSITE" id="PS51471">
    <property type="entry name" value="FE2OG_OXY"/>
    <property type="match status" value="1"/>
</dbReference>
<comment type="similarity">
    <text evidence="1 6">Belongs to the iron/ascorbate-dependent oxidoreductase family.</text>
</comment>
<dbReference type="GO" id="GO:0016706">
    <property type="term" value="F:2-oxoglutarate-dependent dioxygenase activity"/>
    <property type="evidence" value="ECO:0007669"/>
    <property type="project" value="UniProtKB-ARBA"/>
</dbReference>
<proteinExistence type="inferred from homology"/>
<keyword evidence="4 6" id="KW-0560">Oxidoreductase</keyword>
<sequence length="386" mass="44128">KHTHKKKLYSLFFFLYIGSCSILKKKLIMNFLQSWPEPIVRVQSLSESGIRKIPDRFIKPPSDRPFNITDTKTTSINVPLIDLENLNSPNEFVRKETIDGISNACREWGFFQVANHGVSHELMKKTRAVWHEFFQLSLEEKQKFANSPVTYEGYGSRIGTEVGAKLDWCDYFFLHYLPEALRDENKWPRLPISCRKLVLEYGQELVKLSKRLTTILSIGLGLNEDYIHQSFGGNNETSACLRANFYPKCPQPDLTHGLSPHSDPGGITLLLPDTDIPGLQIRHRNNWLTVNPIPNAFIVNIGDQVQVLSNAIYKSVEHRVIVNSKKERLSLAFFYNPGGDKLIRPAHQLVTKDCPALYSPMTFNEYRSFIRTKGLTGKCQIESLKS</sequence>
<dbReference type="AlphaFoldDB" id="A0ABD2TLA6"/>
<dbReference type="Gene3D" id="2.60.120.330">
    <property type="entry name" value="B-lactam Antibiotic, Isopenicillin N Synthase, Chain"/>
    <property type="match status" value="1"/>
</dbReference>
<comment type="caution">
    <text evidence="8">The sequence shown here is derived from an EMBL/GenBank/DDBJ whole genome shotgun (WGS) entry which is preliminary data.</text>
</comment>
<organism evidence="8 9">
    <name type="scientific">Solanum stoloniferum</name>
    <dbReference type="NCBI Taxonomy" id="62892"/>
    <lineage>
        <taxon>Eukaryota</taxon>
        <taxon>Viridiplantae</taxon>
        <taxon>Streptophyta</taxon>
        <taxon>Embryophyta</taxon>
        <taxon>Tracheophyta</taxon>
        <taxon>Spermatophyta</taxon>
        <taxon>Magnoliopsida</taxon>
        <taxon>eudicotyledons</taxon>
        <taxon>Gunneridae</taxon>
        <taxon>Pentapetalae</taxon>
        <taxon>asterids</taxon>
        <taxon>lamiids</taxon>
        <taxon>Solanales</taxon>
        <taxon>Solanaceae</taxon>
        <taxon>Solanoideae</taxon>
        <taxon>Solaneae</taxon>
        <taxon>Solanum</taxon>
    </lineage>
</organism>
<evidence type="ECO:0000256" key="3">
    <source>
        <dbReference type="ARBA" id="ARBA00022896"/>
    </source>
</evidence>
<dbReference type="InterPro" id="IPR026992">
    <property type="entry name" value="DIOX_N"/>
</dbReference>
<name>A0ABD2TLA6_9SOLN</name>
<dbReference type="Proteomes" id="UP001627284">
    <property type="component" value="Unassembled WGS sequence"/>
</dbReference>
<dbReference type="SUPFAM" id="SSF51197">
    <property type="entry name" value="Clavaminate synthase-like"/>
    <property type="match status" value="1"/>
</dbReference>
<dbReference type="PANTHER" id="PTHR47991">
    <property type="entry name" value="OXOGLUTARATE/IRON-DEPENDENT DIOXYGENASE"/>
    <property type="match status" value="1"/>
</dbReference>
<dbReference type="EMBL" id="JBJKTR010000010">
    <property type="protein sequence ID" value="KAL3357006.1"/>
    <property type="molecule type" value="Genomic_DNA"/>
</dbReference>
<dbReference type="PRINTS" id="PR00682">
    <property type="entry name" value="IPNSYNTHASE"/>
</dbReference>
<dbReference type="Pfam" id="PF14226">
    <property type="entry name" value="DIOX_N"/>
    <property type="match status" value="1"/>
</dbReference>
<keyword evidence="5 6" id="KW-0408">Iron</keyword>
<feature type="non-terminal residue" evidence="8">
    <location>
        <position position="1"/>
    </location>
</feature>
<evidence type="ECO:0000313" key="9">
    <source>
        <dbReference type="Proteomes" id="UP001627284"/>
    </source>
</evidence>
<dbReference type="InterPro" id="IPR044861">
    <property type="entry name" value="IPNS-like_FE2OG_OXY"/>
</dbReference>
<dbReference type="GO" id="GO:0002238">
    <property type="term" value="P:response to molecule of fungal origin"/>
    <property type="evidence" value="ECO:0007669"/>
    <property type="project" value="UniProtKB-ARBA"/>
</dbReference>
<dbReference type="InterPro" id="IPR027443">
    <property type="entry name" value="IPNS-like_sf"/>
</dbReference>
<feature type="domain" description="Fe2OG dioxygenase" evidence="7">
    <location>
        <begin position="236"/>
        <end position="337"/>
    </location>
</feature>
<accession>A0ABD2TLA6</accession>
<protein>
    <recommendedName>
        <fullName evidence="7">Fe2OG dioxygenase domain-containing protein</fullName>
    </recommendedName>
</protein>
<dbReference type="Pfam" id="PF03171">
    <property type="entry name" value="2OG-FeII_Oxy"/>
    <property type="match status" value="1"/>
</dbReference>
<gene>
    <name evidence="8" type="ORF">AABB24_017596</name>
</gene>
<evidence type="ECO:0000256" key="6">
    <source>
        <dbReference type="RuleBase" id="RU003682"/>
    </source>
</evidence>
<keyword evidence="3" id="KW-0847">Vitamin C</keyword>
<dbReference type="GO" id="GO:0046872">
    <property type="term" value="F:metal ion binding"/>
    <property type="evidence" value="ECO:0007669"/>
    <property type="project" value="UniProtKB-KW"/>
</dbReference>
<keyword evidence="9" id="KW-1185">Reference proteome</keyword>
<evidence type="ECO:0000259" key="7">
    <source>
        <dbReference type="PROSITE" id="PS51471"/>
    </source>
</evidence>
<keyword evidence="2 6" id="KW-0479">Metal-binding</keyword>
<evidence type="ECO:0000313" key="8">
    <source>
        <dbReference type="EMBL" id="KAL3357006.1"/>
    </source>
</evidence>
<evidence type="ECO:0000256" key="5">
    <source>
        <dbReference type="ARBA" id="ARBA00023004"/>
    </source>
</evidence>
<dbReference type="GO" id="GO:0031418">
    <property type="term" value="F:L-ascorbic acid binding"/>
    <property type="evidence" value="ECO:0007669"/>
    <property type="project" value="UniProtKB-KW"/>
</dbReference>